<evidence type="ECO:0000313" key="1">
    <source>
        <dbReference type="EMBL" id="SDC21177.1"/>
    </source>
</evidence>
<protein>
    <submittedName>
        <fullName evidence="1">Phage uncharacterized protein, XkdX family</fullName>
    </submittedName>
</protein>
<proteinExistence type="predicted"/>
<dbReference type="NCBIfam" id="TIGR01669">
    <property type="entry name" value="phage_XkdX"/>
    <property type="match status" value="1"/>
</dbReference>
<evidence type="ECO:0000313" key="2">
    <source>
        <dbReference type="Proteomes" id="UP000183507"/>
    </source>
</evidence>
<dbReference type="RefSeq" id="WP_074650532.1">
    <property type="nucleotide sequence ID" value="NZ_FMZR01000001.1"/>
</dbReference>
<sequence>MAQLDFYALAKRYYIKGYYSYEDVGVFVQAKKITPEQYKEITNFDYVEQQ</sequence>
<name>A0A1G6JR59_9BACI</name>
<dbReference type="EMBL" id="FMZR01000001">
    <property type="protein sequence ID" value="SDC21177.1"/>
    <property type="molecule type" value="Genomic_DNA"/>
</dbReference>
<dbReference type="AlphaFoldDB" id="A0A1G6JR59"/>
<reference evidence="2" key="1">
    <citation type="submission" date="2016-10" db="EMBL/GenBank/DDBJ databases">
        <authorList>
            <person name="Varghese N."/>
        </authorList>
    </citation>
    <scope>NUCLEOTIDE SEQUENCE [LARGE SCALE GENOMIC DNA]</scope>
    <source>
        <strain evidence="2">KPR-7A</strain>
    </source>
</reference>
<dbReference type="InterPro" id="IPR010022">
    <property type="entry name" value="XkdX"/>
</dbReference>
<dbReference type="Pfam" id="PF09693">
    <property type="entry name" value="Phage_XkdX"/>
    <property type="match status" value="1"/>
</dbReference>
<organism evidence="1 2">
    <name type="scientific">Bacillus wiedmannii</name>
    <dbReference type="NCBI Taxonomy" id="1890302"/>
    <lineage>
        <taxon>Bacteria</taxon>
        <taxon>Bacillati</taxon>
        <taxon>Bacillota</taxon>
        <taxon>Bacilli</taxon>
        <taxon>Bacillales</taxon>
        <taxon>Bacillaceae</taxon>
        <taxon>Bacillus</taxon>
        <taxon>Bacillus cereus group</taxon>
    </lineage>
</organism>
<dbReference type="Proteomes" id="UP000183507">
    <property type="component" value="Unassembled WGS sequence"/>
</dbReference>
<accession>A0A1G6JR59</accession>
<gene>
    <name evidence="1" type="ORF">SAMN04487767_101487</name>
</gene>